<dbReference type="EMBL" id="CAMAPF010001018">
    <property type="protein sequence ID" value="CAH9139624.1"/>
    <property type="molecule type" value="Genomic_DNA"/>
</dbReference>
<dbReference type="InterPro" id="IPR001357">
    <property type="entry name" value="BRCT_dom"/>
</dbReference>
<evidence type="ECO:0000256" key="4">
    <source>
        <dbReference type="ARBA" id="ARBA00023204"/>
    </source>
</evidence>
<dbReference type="PANTHER" id="PTHR11370:SF5">
    <property type="entry name" value="DNA REPAIR PROTEIN XRCC1"/>
    <property type="match status" value="1"/>
</dbReference>
<dbReference type="FunFam" id="3.40.50.10190:FF:000008">
    <property type="entry name" value="X-ray repair cross complementing 1"/>
    <property type="match status" value="1"/>
</dbReference>
<evidence type="ECO:0000256" key="1">
    <source>
        <dbReference type="ARBA" id="ARBA00004123"/>
    </source>
</evidence>
<dbReference type="CDD" id="cd17725">
    <property type="entry name" value="BRCT_XRCC1_rpt1"/>
    <property type="match status" value="1"/>
</dbReference>
<organism evidence="8 9">
    <name type="scientific">Cuscuta epithymum</name>
    <dbReference type="NCBI Taxonomy" id="186058"/>
    <lineage>
        <taxon>Eukaryota</taxon>
        <taxon>Viridiplantae</taxon>
        <taxon>Streptophyta</taxon>
        <taxon>Embryophyta</taxon>
        <taxon>Tracheophyta</taxon>
        <taxon>Spermatophyta</taxon>
        <taxon>Magnoliopsida</taxon>
        <taxon>eudicotyledons</taxon>
        <taxon>Gunneridae</taxon>
        <taxon>Pentapetalae</taxon>
        <taxon>asterids</taxon>
        <taxon>lamiids</taxon>
        <taxon>Solanales</taxon>
        <taxon>Convolvulaceae</taxon>
        <taxon>Cuscuteae</taxon>
        <taxon>Cuscuta</taxon>
        <taxon>Cuscuta subgen. Cuscuta</taxon>
    </lineage>
</organism>
<dbReference type="PROSITE" id="PS50172">
    <property type="entry name" value="BRCT"/>
    <property type="match status" value="1"/>
</dbReference>
<feature type="region of interest" description="Disordered" evidence="6">
    <location>
        <begin position="52"/>
        <end position="98"/>
    </location>
</feature>
<evidence type="ECO:0000256" key="6">
    <source>
        <dbReference type="SAM" id="MobiDB-lite"/>
    </source>
</evidence>
<dbReference type="InterPro" id="IPR036420">
    <property type="entry name" value="BRCT_dom_sf"/>
</dbReference>
<protein>
    <recommendedName>
        <fullName evidence="7">BRCT domain-containing protein</fullName>
    </recommendedName>
</protein>
<dbReference type="GO" id="GO:0000012">
    <property type="term" value="P:single strand break repair"/>
    <property type="evidence" value="ECO:0007669"/>
    <property type="project" value="InterPro"/>
</dbReference>
<dbReference type="GO" id="GO:0006303">
    <property type="term" value="P:double-strand break repair via nonhomologous end joining"/>
    <property type="evidence" value="ECO:0007669"/>
    <property type="project" value="InterPro"/>
</dbReference>
<dbReference type="PANTHER" id="PTHR11370">
    <property type="entry name" value="DNA-REPAIR PROTEIN XRCC1"/>
    <property type="match status" value="1"/>
</dbReference>
<keyword evidence="4" id="KW-0234">DNA repair</keyword>
<accession>A0AAV0FV96</accession>
<feature type="domain" description="BRCT" evidence="7">
    <location>
        <begin position="99"/>
        <end position="187"/>
    </location>
</feature>
<comment type="subcellular location">
    <subcellularLocation>
        <location evidence="1">Nucleus</location>
    </subcellularLocation>
</comment>
<feature type="compositionally biased region" description="Basic and acidic residues" evidence="6">
    <location>
        <begin position="206"/>
        <end position="218"/>
    </location>
</feature>
<dbReference type="Pfam" id="PF00533">
    <property type="entry name" value="BRCT"/>
    <property type="match status" value="1"/>
</dbReference>
<evidence type="ECO:0000313" key="8">
    <source>
        <dbReference type="EMBL" id="CAH9139624.1"/>
    </source>
</evidence>
<sequence length="380" mass="42874">MKILFSIDIIVATGGVFIIFKGNKSVQKLISSLLYCCFRSCNHSNRYRQCHQMSGSKAGKGDDGITSKRRRNLPSWMGSRQDTSTTDGSETHSNSGSSNFSKLMEGVVFVLSGIVNPERGTLRSQALEMGAEYQPDWNSNCTLLVCAFPNTPKFRQVAADLGTIVSKDWIAECYKQRQLIDIEPYLMHAGKPWRMLSVCKDKRSLHSRESQEKAENSRSDLTSRTPSKGMHPNSFKEFFTSSEVKQWATEDLQSTVSWLESQDEKPEPTEIKKIAAEGILTCLQDTIDSLKHGKDVKQIMEQWACIPHTVEELLKVQGNDVTRVWKQAELCKQIYELEFSSIDQTQLNTTNSDSDEATIEMTEEEIDQAYDSVCSTIAKF</sequence>
<reference evidence="8" key="1">
    <citation type="submission" date="2022-07" db="EMBL/GenBank/DDBJ databases">
        <authorList>
            <person name="Macas J."/>
            <person name="Novak P."/>
            <person name="Neumann P."/>
        </authorList>
    </citation>
    <scope>NUCLEOTIDE SEQUENCE</scope>
</reference>
<feature type="compositionally biased region" description="Polar residues" evidence="6">
    <location>
        <begin position="78"/>
        <end position="98"/>
    </location>
</feature>
<gene>
    <name evidence="8" type="ORF">CEPIT_LOCUS37726</name>
</gene>
<keyword evidence="2" id="KW-0677">Repeat</keyword>
<dbReference type="Gene3D" id="3.40.50.10190">
    <property type="entry name" value="BRCT domain"/>
    <property type="match status" value="1"/>
</dbReference>
<dbReference type="SMART" id="SM00292">
    <property type="entry name" value="BRCT"/>
    <property type="match status" value="1"/>
</dbReference>
<dbReference type="Proteomes" id="UP001152523">
    <property type="component" value="Unassembled WGS sequence"/>
</dbReference>
<keyword evidence="9" id="KW-1185">Reference proteome</keyword>
<keyword evidence="5" id="KW-0539">Nucleus</keyword>
<evidence type="ECO:0000256" key="5">
    <source>
        <dbReference type="ARBA" id="ARBA00023242"/>
    </source>
</evidence>
<evidence type="ECO:0000313" key="9">
    <source>
        <dbReference type="Proteomes" id="UP001152523"/>
    </source>
</evidence>
<feature type="region of interest" description="Disordered" evidence="6">
    <location>
        <begin position="206"/>
        <end position="232"/>
    </location>
</feature>
<dbReference type="SUPFAM" id="SSF52113">
    <property type="entry name" value="BRCT domain"/>
    <property type="match status" value="1"/>
</dbReference>
<keyword evidence="3" id="KW-0227">DNA damage</keyword>
<dbReference type="GO" id="GO:0005634">
    <property type="term" value="C:nucleus"/>
    <property type="evidence" value="ECO:0007669"/>
    <property type="project" value="UniProtKB-SubCell"/>
</dbReference>
<dbReference type="GO" id="GO:0003684">
    <property type="term" value="F:damaged DNA binding"/>
    <property type="evidence" value="ECO:0007669"/>
    <property type="project" value="InterPro"/>
</dbReference>
<dbReference type="InterPro" id="IPR045080">
    <property type="entry name" value="BRCT_XRCC1_rpt1"/>
</dbReference>
<evidence type="ECO:0000256" key="2">
    <source>
        <dbReference type="ARBA" id="ARBA00022737"/>
    </source>
</evidence>
<evidence type="ECO:0000256" key="3">
    <source>
        <dbReference type="ARBA" id="ARBA00022763"/>
    </source>
</evidence>
<dbReference type="AlphaFoldDB" id="A0AAV0FV96"/>
<proteinExistence type="predicted"/>
<evidence type="ECO:0000259" key="7">
    <source>
        <dbReference type="PROSITE" id="PS50172"/>
    </source>
</evidence>
<name>A0AAV0FV96_9ASTE</name>
<comment type="caution">
    <text evidence="8">The sequence shown here is derived from an EMBL/GenBank/DDBJ whole genome shotgun (WGS) entry which is preliminary data.</text>
</comment>
<dbReference type="GO" id="GO:0006284">
    <property type="term" value="P:base-excision repair"/>
    <property type="evidence" value="ECO:0007669"/>
    <property type="project" value="InterPro"/>
</dbReference>